<feature type="region of interest" description="Disordered" evidence="1">
    <location>
        <begin position="51"/>
        <end position="77"/>
    </location>
</feature>
<reference evidence="2" key="1">
    <citation type="journal article" date="2009" name="PLoS Genet.">
        <title>Sequencing, mapping, and analysis of 27,455 maize full-length cDNAs.</title>
        <authorList>
            <person name="Soderlund C."/>
            <person name="Descour A."/>
            <person name="Kudrna D."/>
            <person name="Bomhoff M."/>
            <person name="Boyd L."/>
            <person name="Currie J."/>
            <person name="Angelova A."/>
            <person name="Collura K."/>
            <person name="Wissotski M."/>
            <person name="Ashley E."/>
            <person name="Morrow D."/>
            <person name="Fernandes J."/>
            <person name="Walbot V."/>
            <person name="Yu Y."/>
        </authorList>
    </citation>
    <scope>NUCLEOTIDE SEQUENCE</scope>
    <source>
        <strain evidence="2">B73</strain>
    </source>
</reference>
<reference evidence="3" key="5">
    <citation type="submission" date="2021-05" db="UniProtKB">
        <authorList>
            <consortium name="EnsemblPlants"/>
        </authorList>
    </citation>
    <scope>IDENTIFICATION</scope>
    <source>
        <strain evidence="3">cv. B73</strain>
    </source>
</reference>
<proteinExistence type="evidence at transcript level"/>
<sequence length="400" mass="42322">MHSCSVHILPIAQEEKEIVKQVYSSSIYLQLQVKKTKRRVEEVELMRTMPPNSERQYGISGSPALAEREERPAQPPRRWWANVGGGIAALRFAVTSCCDSLGGAGTLPQNCLQREVEALVGAGVHGQRPAHGQETAVSSSSSPSPHATAAAATVPVRGLMRRHSLLFAGGVCGGRSRTTTNNIYGDVVRGGARERDVEVVVVAAKGGGVGDVGPAERAAGGGLEPGVDAVDVEGVEAGRQHAEPLAVAEVGEAHGARGLLGLRRQHEARTAVAVPERGDPADGRLLHAAPAWWLVVHGDDDVAAVARPGGDVVVVVVHARAPEEEEAAAGEDEVVCQEQERGGEDADDGDGEDHEARAGEGRGRRRRRGRVHVRNWNRSRRGVRRQSGAAVAVPMQLRVG</sequence>
<protein>
    <submittedName>
        <fullName evidence="2 3">Uncharacterized protein</fullName>
    </submittedName>
</protein>
<evidence type="ECO:0000313" key="2">
    <source>
        <dbReference type="EMBL" id="ACF80399.2"/>
    </source>
</evidence>
<evidence type="ECO:0000313" key="3">
    <source>
        <dbReference type="EnsemblPlants" id="Zm00001eb038800_P001"/>
    </source>
</evidence>
<gene>
    <name evidence="3" type="primary">LOC113687189</name>
</gene>
<reference evidence="3" key="4">
    <citation type="submission" date="2019-07" db="EMBL/GenBank/DDBJ databases">
        <authorList>
            <person name="Seetharam A."/>
            <person name="Woodhouse M."/>
            <person name="Cannon E."/>
        </authorList>
    </citation>
    <scope>NUCLEOTIDE SEQUENCE [LARGE SCALE GENOMIC DNA]</scope>
    <source>
        <strain evidence="3">cv. B73</strain>
    </source>
</reference>
<feature type="region of interest" description="Disordered" evidence="1">
    <location>
        <begin position="323"/>
        <end position="370"/>
    </location>
</feature>
<reference evidence="4" key="3">
    <citation type="submission" date="2015-12" db="EMBL/GenBank/DDBJ databases">
        <title>Update maize B73 reference genome by single molecule sequencing technologies.</title>
        <authorList>
            <consortium name="Maize Genome Sequencing Project"/>
            <person name="Ware D."/>
        </authorList>
    </citation>
    <scope>NUCLEOTIDE SEQUENCE [LARGE SCALE GENOMIC DNA]</scope>
    <source>
        <strain evidence="4">cv. B73</strain>
    </source>
</reference>
<accession>B4FE56</accession>
<keyword evidence="4" id="KW-1185">Reference proteome</keyword>
<feature type="compositionally biased region" description="Acidic residues" evidence="1">
    <location>
        <begin position="323"/>
        <end position="335"/>
    </location>
</feature>
<feature type="region of interest" description="Disordered" evidence="1">
    <location>
        <begin position="125"/>
        <end position="149"/>
    </location>
</feature>
<dbReference type="Proteomes" id="UP000007305">
    <property type="component" value="Chromosome 1"/>
</dbReference>
<dbReference type="EnsemblPlants" id="Zm00001eb038800_T001">
    <property type="protein sequence ID" value="Zm00001eb038800_P001"/>
    <property type="gene ID" value="Zm00001eb038800"/>
</dbReference>
<dbReference type="EMBL" id="BT035394">
    <property type="protein sequence ID" value="ACF80399.2"/>
    <property type="molecule type" value="mRNA"/>
</dbReference>
<reference evidence="2" key="2">
    <citation type="submission" date="2012-06" db="EMBL/GenBank/DDBJ databases">
        <authorList>
            <person name="Yu Y."/>
            <person name="Currie J."/>
            <person name="Lomeli R."/>
            <person name="Angelova A."/>
            <person name="Collura K."/>
            <person name="Wissotski M."/>
            <person name="Campos D."/>
            <person name="Kudrna D."/>
            <person name="Golser W."/>
            <person name="Ashely E."/>
            <person name="Descour A."/>
            <person name="Fernandes J."/>
            <person name="Soderlund C."/>
            <person name="Walbot V."/>
        </authorList>
    </citation>
    <scope>NUCLEOTIDE SEQUENCE</scope>
    <source>
        <strain evidence="2">B73</strain>
    </source>
</reference>
<evidence type="ECO:0000313" key="4">
    <source>
        <dbReference type="Proteomes" id="UP000007305"/>
    </source>
</evidence>
<evidence type="ECO:0000256" key="1">
    <source>
        <dbReference type="SAM" id="MobiDB-lite"/>
    </source>
</evidence>
<dbReference type="Gramene" id="Zm00001eb038800_T001">
    <property type="protein sequence ID" value="Zm00001eb038800_P001"/>
    <property type="gene ID" value="Zm00001eb038800"/>
</dbReference>
<organism evidence="2">
    <name type="scientific">Zea mays</name>
    <name type="common">Maize</name>
    <dbReference type="NCBI Taxonomy" id="4577"/>
    <lineage>
        <taxon>Eukaryota</taxon>
        <taxon>Viridiplantae</taxon>
        <taxon>Streptophyta</taxon>
        <taxon>Embryophyta</taxon>
        <taxon>Tracheophyta</taxon>
        <taxon>Spermatophyta</taxon>
        <taxon>Magnoliopsida</taxon>
        <taxon>Liliopsida</taxon>
        <taxon>Poales</taxon>
        <taxon>Poaceae</taxon>
        <taxon>PACMAD clade</taxon>
        <taxon>Panicoideae</taxon>
        <taxon>Andropogonodae</taxon>
        <taxon>Andropogoneae</taxon>
        <taxon>Tripsacinae</taxon>
        <taxon>Zea</taxon>
    </lineage>
</organism>
<name>B4FE56_MAIZE</name>
<feature type="compositionally biased region" description="Low complexity" evidence="1">
    <location>
        <begin position="135"/>
        <end position="149"/>
    </location>
</feature>
<dbReference type="AlphaFoldDB" id="B4FE56"/>